<dbReference type="SUPFAM" id="SSF46785">
    <property type="entry name" value="Winged helix' DNA-binding domain"/>
    <property type="match status" value="1"/>
</dbReference>
<dbReference type="Pfam" id="PF12802">
    <property type="entry name" value="MarR_2"/>
    <property type="match status" value="1"/>
</dbReference>
<dbReference type="PROSITE" id="PS50995">
    <property type="entry name" value="HTH_MARR_2"/>
    <property type="match status" value="1"/>
</dbReference>
<reference evidence="3" key="1">
    <citation type="submission" date="2020-01" db="EMBL/GenBank/DDBJ databases">
        <title>'Steroidobacter agaridevorans' sp. nov., agar-degrading bacteria isolated from rhizosphere soils.</title>
        <authorList>
            <person name="Ikenaga M."/>
            <person name="Kataoka M."/>
            <person name="Murouchi A."/>
            <person name="Katsuragi S."/>
            <person name="Sakai M."/>
        </authorList>
    </citation>
    <scope>NUCLEOTIDE SEQUENCE [LARGE SCALE GENOMIC DNA]</scope>
    <source>
        <strain evidence="3">YU21-B</strain>
    </source>
</reference>
<dbReference type="PRINTS" id="PR00598">
    <property type="entry name" value="HTHMARR"/>
</dbReference>
<dbReference type="GO" id="GO:0003700">
    <property type="term" value="F:DNA-binding transcription factor activity"/>
    <property type="evidence" value="ECO:0007669"/>
    <property type="project" value="InterPro"/>
</dbReference>
<dbReference type="SMART" id="SM00347">
    <property type="entry name" value="HTH_MARR"/>
    <property type="match status" value="1"/>
</dbReference>
<comment type="caution">
    <text evidence="2">The sequence shown here is derived from an EMBL/GenBank/DDBJ whole genome shotgun (WGS) entry which is preliminary data.</text>
</comment>
<dbReference type="InterPro" id="IPR039422">
    <property type="entry name" value="MarR/SlyA-like"/>
</dbReference>
<evidence type="ECO:0000313" key="2">
    <source>
        <dbReference type="EMBL" id="GFE78945.1"/>
    </source>
</evidence>
<evidence type="ECO:0000313" key="3">
    <source>
        <dbReference type="Proteomes" id="UP000445000"/>
    </source>
</evidence>
<dbReference type="RefSeq" id="WP_161810782.1">
    <property type="nucleotide sequence ID" value="NZ_BLJN01000001.1"/>
</dbReference>
<dbReference type="InterPro" id="IPR036388">
    <property type="entry name" value="WH-like_DNA-bd_sf"/>
</dbReference>
<evidence type="ECO:0000259" key="1">
    <source>
        <dbReference type="PROSITE" id="PS50995"/>
    </source>
</evidence>
<keyword evidence="3" id="KW-1185">Reference proteome</keyword>
<name>A0A829Y7J8_9GAMM</name>
<feature type="domain" description="HTH marR-type" evidence="1">
    <location>
        <begin position="14"/>
        <end position="146"/>
    </location>
</feature>
<dbReference type="GO" id="GO:0006950">
    <property type="term" value="P:response to stress"/>
    <property type="evidence" value="ECO:0007669"/>
    <property type="project" value="TreeGrafter"/>
</dbReference>
<proteinExistence type="predicted"/>
<dbReference type="InterPro" id="IPR000835">
    <property type="entry name" value="HTH_MarR-typ"/>
</dbReference>
<dbReference type="PANTHER" id="PTHR33164:SF43">
    <property type="entry name" value="HTH-TYPE TRANSCRIPTIONAL REPRESSOR YETL"/>
    <property type="match status" value="1"/>
</dbReference>
<dbReference type="Proteomes" id="UP000445000">
    <property type="component" value="Unassembled WGS sequence"/>
</dbReference>
<gene>
    <name evidence="2" type="ORF">GCM10011487_09450</name>
</gene>
<accession>A0A829Y7J8</accession>
<sequence length="165" mass="18924">MPKSHYKPDSFHLRDSIGYLIKRSQRLMQERIEGLFEQQNFTLQQWAVLMYLRDGLATTTADMCRNLHHDSGAMTRLVDQLESRKLIERRRSADDRRVVELSLTEAGAEVLDTLIPTACDALNSALDGFTREEVKTLQSMLRRLIGRMEELMPNSAPASDKEKVS</sequence>
<dbReference type="AlphaFoldDB" id="A0A829Y7J8"/>
<organism evidence="2 3">
    <name type="scientific">Steroidobacter agaridevorans</name>
    <dbReference type="NCBI Taxonomy" id="2695856"/>
    <lineage>
        <taxon>Bacteria</taxon>
        <taxon>Pseudomonadati</taxon>
        <taxon>Pseudomonadota</taxon>
        <taxon>Gammaproteobacteria</taxon>
        <taxon>Steroidobacterales</taxon>
        <taxon>Steroidobacteraceae</taxon>
        <taxon>Steroidobacter</taxon>
    </lineage>
</organism>
<dbReference type="InterPro" id="IPR036390">
    <property type="entry name" value="WH_DNA-bd_sf"/>
</dbReference>
<dbReference type="EMBL" id="BLJN01000001">
    <property type="protein sequence ID" value="GFE78945.1"/>
    <property type="molecule type" value="Genomic_DNA"/>
</dbReference>
<dbReference type="Gene3D" id="1.10.10.10">
    <property type="entry name" value="Winged helix-like DNA-binding domain superfamily/Winged helix DNA-binding domain"/>
    <property type="match status" value="1"/>
</dbReference>
<dbReference type="PANTHER" id="PTHR33164">
    <property type="entry name" value="TRANSCRIPTIONAL REGULATOR, MARR FAMILY"/>
    <property type="match status" value="1"/>
</dbReference>
<protein>
    <submittedName>
        <fullName evidence="2">MarR family transcriptional regulator</fullName>
    </submittedName>
</protein>